<evidence type="ECO:0000259" key="2">
    <source>
        <dbReference type="PROSITE" id="PS51502"/>
    </source>
</evidence>
<keyword evidence="4" id="KW-1185">Reference proteome</keyword>
<comment type="caution">
    <text evidence="3">The sequence shown here is derived from an EMBL/GenBank/DDBJ whole genome shotgun (WGS) entry which is preliminary data.</text>
</comment>
<dbReference type="PROSITE" id="PS51502">
    <property type="entry name" value="S_R_A_B_BARREL"/>
    <property type="match status" value="1"/>
</dbReference>
<dbReference type="EMBL" id="MSFI01000012">
    <property type="protein sequence ID" value="OMP67015.1"/>
    <property type="molecule type" value="Genomic_DNA"/>
</dbReference>
<dbReference type="PANTHER" id="PTHR33178:SF10">
    <property type="entry name" value="STRESS-RESPONSE A_B BARREL DOMAIN-CONTAINING PROTEIN"/>
    <property type="match status" value="1"/>
</dbReference>
<evidence type="ECO:0000313" key="4">
    <source>
        <dbReference type="Proteomes" id="UP000188613"/>
    </source>
</evidence>
<dbReference type="SUPFAM" id="SSF54909">
    <property type="entry name" value="Dimeric alpha+beta barrel"/>
    <property type="match status" value="1"/>
</dbReference>
<accession>A0A1V2A7N7</accession>
<gene>
    <name evidence="3" type="ORF">BTO28_08460</name>
</gene>
<dbReference type="RefSeq" id="WP_076765239.1">
    <property type="nucleotide sequence ID" value="NZ_MSFI01000012.1"/>
</dbReference>
<dbReference type="STRING" id="1714355.BTO28_08460"/>
<dbReference type="Gene3D" id="3.30.70.100">
    <property type="match status" value="1"/>
</dbReference>
<comment type="subunit">
    <text evidence="1">Homodimer.</text>
</comment>
<reference evidence="3 4" key="1">
    <citation type="submission" date="2016-12" db="EMBL/GenBank/DDBJ databases">
        <title>Domibacillus sp. SAB 38T whole genome sequencing.</title>
        <authorList>
            <person name="Verma A."/>
            <person name="Ojha A.K."/>
            <person name="Krishnamurthi S."/>
        </authorList>
    </citation>
    <scope>NUCLEOTIDE SEQUENCE [LARGE SCALE GENOMIC DNA]</scope>
    <source>
        <strain evidence="3 4">SAB 38</strain>
    </source>
</reference>
<dbReference type="AlphaFoldDB" id="A0A1V2A7N7"/>
<dbReference type="SMART" id="SM00886">
    <property type="entry name" value="Dabb"/>
    <property type="match status" value="1"/>
</dbReference>
<proteinExistence type="predicted"/>
<dbReference type="InterPro" id="IPR011008">
    <property type="entry name" value="Dimeric_a/b-barrel"/>
</dbReference>
<feature type="domain" description="Stress-response A/B barrel" evidence="2">
    <location>
        <begin position="2"/>
        <end position="97"/>
    </location>
</feature>
<name>A0A1V2A7N7_9BACI</name>
<sequence>MIDHIVLVKFAETTTEEQLQEVVDRFKALKNHLTGVVDIQAGINFSEKTKSQGYQVVLKTRFEDHAALEAYGPNPEHQAVAAYIREVGRLDSIVVDIEI</sequence>
<dbReference type="PANTHER" id="PTHR33178">
    <property type="match status" value="1"/>
</dbReference>
<dbReference type="InterPro" id="IPR013097">
    <property type="entry name" value="Dabb"/>
</dbReference>
<dbReference type="OrthoDB" id="9808130at2"/>
<protein>
    <submittedName>
        <fullName evidence="3">Stress protein</fullName>
    </submittedName>
</protein>
<organism evidence="3 4">
    <name type="scientific">Domibacillus epiphyticus</name>
    <dbReference type="NCBI Taxonomy" id="1714355"/>
    <lineage>
        <taxon>Bacteria</taxon>
        <taxon>Bacillati</taxon>
        <taxon>Bacillota</taxon>
        <taxon>Bacilli</taxon>
        <taxon>Bacillales</taxon>
        <taxon>Bacillaceae</taxon>
        <taxon>Domibacillus</taxon>
    </lineage>
</organism>
<dbReference type="Proteomes" id="UP000188613">
    <property type="component" value="Unassembled WGS sequence"/>
</dbReference>
<dbReference type="InterPro" id="IPR044662">
    <property type="entry name" value="HS1/DABB1-like"/>
</dbReference>
<evidence type="ECO:0000313" key="3">
    <source>
        <dbReference type="EMBL" id="OMP67015.1"/>
    </source>
</evidence>
<evidence type="ECO:0000256" key="1">
    <source>
        <dbReference type="ARBA" id="ARBA00011738"/>
    </source>
</evidence>
<dbReference type="Pfam" id="PF07876">
    <property type="entry name" value="Dabb"/>
    <property type="match status" value="1"/>
</dbReference>